<dbReference type="EMBL" id="JAEKNN010000023">
    <property type="protein sequence ID" value="MBJ7608681.1"/>
    <property type="molecule type" value="Genomic_DNA"/>
</dbReference>
<keyword evidence="1" id="KW-0472">Membrane</keyword>
<dbReference type="Pfam" id="PF02517">
    <property type="entry name" value="Rce1-like"/>
    <property type="match status" value="1"/>
</dbReference>
<feature type="transmembrane region" description="Helical" evidence="1">
    <location>
        <begin position="261"/>
        <end position="294"/>
    </location>
</feature>
<evidence type="ECO:0000259" key="2">
    <source>
        <dbReference type="Pfam" id="PF02517"/>
    </source>
</evidence>
<gene>
    <name evidence="3" type="ORF">JF887_04515</name>
</gene>
<evidence type="ECO:0000313" key="3">
    <source>
        <dbReference type="EMBL" id="MBJ7608681.1"/>
    </source>
</evidence>
<accession>A0A934KFR2</accession>
<sequence>MPLSPAPRGGSSVTLPARVNAARYSMWAAAPLALFTFLASSPSATNVSVRVILIALALISPLVLVWVGLRITADAGPAPGATGREALRAGWDWTDMAAFLPLAAGAVLVTASVLVGLTQALDRSLQVSARTAVESFAGQAASYAAALAALVVLVVMRRGLRIRDLGWCLPRALGRLGWLPWLAVGVVGAGVALEIADWLGSFATQVLPNSPNTQCTAVRDEYGGYVAVAIPLVCLIAPLSEETIFRGFLYGWLRRRLPVIPAVLVSSALFSAAHLVVVLALPLFAVGVILALLYEYSHSLIPGAIVHGLFNLVGILAILGATAVC</sequence>
<feature type="transmembrane region" description="Helical" evidence="1">
    <location>
        <begin position="51"/>
        <end position="72"/>
    </location>
</feature>
<feature type="transmembrane region" description="Helical" evidence="1">
    <location>
        <begin position="176"/>
        <end position="202"/>
    </location>
</feature>
<keyword evidence="3" id="KW-0645">Protease</keyword>
<dbReference type="PANTHER" id="PTHR43592:SF15">
    <property type="entry name" value="CAAX AMINO TERMINAL PROTEASE FAMILY PROTEIN"/>
    <property type="match status" value="1"/>
</dbReference>
<feature type="transmembrane region" description="Helical" evidence="1">
    <location>
        <begin position="136"/>
        <end position="155"/>
    </location>
</feature>
<dbReference type="AlphaFoldDB" id="A0A934KFR2"/>
<dbReference type="GO" id="GO:0004175">
    <property type="term" value="F:endopeptidase activity"/>
    <property type="evidence" value="ECO:0007669"/>
    <property type="project" value="UniProtKB-ARBA"/>
</dbReference>
<dbReference type="PANTHER" id="PTHR43592">
    <property type="entry name" value="CAAX AMINO TERMINAL PROTEASE"/>
    <property type="match status" value="1"/>
</dbReference>
<feature type="transmembrane region" description="Helical" evidence="1">
    <location>
        <begin position="222"/>
        <end position="240"/>
    </location>
</feature>
<evidence type="ECO:0000256" key="1">
    <source>
        <dbReference type="SAM" id="Phobius"/>
    </source>
</evidence>
<organism evidence="3 4">
    <name type="scientific">Candidatus Amunia macphersoniae</name>
    <dbReference type="NCBI Taxonomy" id="3127014"/>
    <lineage>
        <taxon>Bacteria</taxon>
        <taxon>Bacillati</taxon>
        <taxon>Candidatus Dormiibacterota</taxon>
        <taxon>Candidatus Dormibacteria</taxon>
        <taxon>Candidatus Aeolococcales</taxon>
        <taxon>Candidatus Aeolococcaceae</taxon>
        <taxon>Candidatus Amunia</taxon>
    </lineage>
</organism>
<keyword evidence="3" id="KW-0482">Metalloprotease</keyword>
<comment type="caution">
    <text evidence="3">The sequence shown here is derived from an EMBL/GenBank/DDBJ whole genome shotgun (WGS) entry which is preliminary data.</text>
</comment>
<keyword evidence="3" id="KW-0378">Hydrolase</keyword>
<dbReference type="Proteomes" id="UP000614410">
    <property type="component" value="Unassembled WGS sequence"/>
</dbReference>
<keyword evidence="1" id="KW-0812">Transmembrane</keyword>
<feature type="transmembrane region" description="Helical" evidence="1">
    <location>
        <begin position="300"/>
        <end position="324"/>
    </location>
</feature>
<dbReference type="InterPro" id="IPR003675">
    <property type="entry name" value="Rce1/LyrA-like_dom"/>
</dbReference>
<name>A0A934KFR2_9BACT</name>
<feature type="transmembrane region" description="Helical" evidence="1">
    <location>
        <begin position="93"/>
        <end position="116"/>
    </location>
</feature>
<dbReference type="GO" id="GO:0080120">
    <property type="term" value="P:CAAX-box protein maturation"/>
    <property type="evidence" value="ECO:0007669"/>
    <property type="project" value="UniProtKB-ARBA"/>
</dbReference>
<evidence type="ECO:0000313" key="4">
    <source>
        <dbReference type="Proteomes" id="UP000614410"/>
    </source>
</evidence>
<reference evidence="3 4" key="1">
    <citation type="submission" date="2020-10" db="EMBL/GenBank/DDBJ databases">
        <title>Ca. Dormibacterota MAGs.</title>
        <authorList>
            <person name="Montgomery K."/>
        </authorList>
    </citation>
    <scope>NUCLEOTIDE SEQUENCE [LARGE SCALE GENOMIC DNA]</scope>
    <source>
        <strain evidence="3">Mitchell_Peninsula_5</strain>
    </source>
</reference>
<dbReference type="GO" id="GO:0008237">
    <property type="term" value="F:metallopeptidase activity"/>
    <property type="evidence" value="ECO:0007669"/>
    <property type="project" value="UniProtKB-KW"/>
</dbReference>
<feature type="domain" description="CAAX prenyl protease 2/Lysostaphin resistance protein A-like" evidence="2">
    <location>
        <begin position="227"/>
        <end position="313"/>
    </location>
</feature>
<keyword evidence="1" id="KW-1133">Transmembrane helix</keyword>
<proteinExistence type="predicted"/>
<protein>
    <submittedName>
        <fullName evidence="3">CPBP family intramembrane metalloprotease</fullName>
    </submittedName>
</protein>